<dbReference type="PANTHER" id="PTHR30302:SF1">
    <property type="entry name" value="HYDROGENASE 2 MATURATION PROTEASE"/>
    <property type="match status" value="1"/>
</dbReference>
<dbReference type="GO" id="GO:0004190">
    <property type="term" value="F:aspartic-type endopeptidase activity"/>
    <property type="evidence" value="ECO:0007669"/>
    <property type="project" value="UniProtKB-KW"/>
</dbReference>
<evidence type="ECO:0000256" key="4">
    <source>
        <dbReference type="ARBA" id="ARBA00022801"/>
    </source>
</evidence>
<protein>
    <submittedName>
        <fullName evidence="5">Hydrogenase maturation protease</fullName>
    </submittedName>
</protein>
<evidence type="ECO:0000256" key="2">
    <source>
        <dbReference type="ARBA" id="ARBA00022670"/>
    </source>
</evidence>
<dbReference type="RefSeq" id="WP_169594611.1">
    <property type="nucleotide sequence ID" value="NZ_VCQU01000017.1"/>
</dbReference>
<evidence type="ECO:0000256" key="1">
    <source>
        <dbReference type="ARBA" id="ARBA00006814"/>
    </source>
</evidence>
<organism evidence="5 6">
    <name type="scientific">Antrihabitans stalactiti</name>
    <dbReference type="NCBI Taxonomy" id="2584121"/>
    <lineage>
        <taxon>Bacteria</taxon>
        <taxon>Bacillati</taxon>
        <taxon>Actinomycetota</taxon>
        <taxon>Actinomycetes</taxon>
        <taxon>Mycobacteriales</taxon>
        <taxon>Nocardiaceae</taxon>
        <taxon>Antrihabitans</taxon>
    </lineage>
</organism>
<dbReference type="CDD" id="cd06068">
    <property type="entry name" value="H2MP_like-1"/>
    <property type="match status" value="1"/>
</dbReference>
<keyword evidence="3" id="KW-0064">Aspartyl protease</keyword>
<dbReference type="Proteomes" id="UP000535543">
    <property type="component" value="Unassembled WGS sequence"/>
</dbReference>
<dbReference type="GO" id="GO:0008047">
    <property type="term" value="F:enzyme activator activity"/>
    <property type="evidence" value="ECO:0007669"/>
    <property type="project" value="InterPro"/>
</dbReference>
<name>A0A848KJV5_9NOCA</name>
<dbReference type="GO" id="GO:0016485">
    <property type="term" value="P:protein processing"/>
    <property type="evidence" value="ECO:0007669"/>
    <property type="project" value="TreeGrafter"/>
</dbReference>
<dbReference type="AlphaFoldDB" id="A0A848KJV5"/>
<evidence type="ECO:0000256" key="3">
    <source>
        <dbReference type="ARBA" id="ARBA00022750"/>
    </source>
</evidence>
<dbReference type="PANTHER" id="PTHR30302">
    <property type="entry name" value="HYDROGENASE 1 MATURATION PROTEASE"/>
    <property type="match status" value="1"/>
</dbReference>
<accession>A0A848KJV5</accession>
<reference evidence="5 6" key="1">
    <citation type="submission" date="2019-05" db="EMBL/GenBank/DDBJ databases">
        <authorList>
            <person name="Lee S.D."/>
        </authorList>
    </citation>
    <scope>NUCLEOTIDE SEQUENCE [LARGE SCALE GENOMIC DNA]</scope>
    <source>
        <strain evidence="5 6">YC2-7</strain>
    </source>
</reference>
<dbReference type="Pfam" id="PF01750">
    <property type="entry name" value="HycI"/>
    <property type="match status" value="1"/>
</dbReference>
<keyword evidence="6" id="KW-1185">Reference proteome</keyword>
<dbReference type="Gene3D" id="3.40.50.1450">
    <property type="entry name" value="HybD-like"/>
    <property type="match status" value="1"/>
</dbReference>
<proteinExistence type="inferred from homology"/>
<dbReference type="EMBL" id="VCQU01000017">
    <property type="protein sequence ID" value="NMN99383.1"/>
    <property type="molecule type" value="Genomic_DNA"/>
</dbReference>
<keyword evidence="2 5" id="KW-0645">Protease</keyword>
<keyword evidence="4" id="KW-0378">Hydrolase</keyword>
<dbReference type="NCBIfam" id="TIGR00072">
    <property type="entry name" value="hydrog_prot"/>
    <property type="match status" value="1"/>
</dbReference>
<dbReference type="InterPro" id="IPR023430">
    <property type="entry name" value="Pept_HybD-like_dom_sf"/>
</dbReference>
<dbReference type="PRINTS" id="PR00446">
    <property type="entry name" value="HYDRGNUPTAKE"/>
</dbReference>
<comment type="similarity">
    <text evidence="1">Belongs to the peptidase A31 family.</text>
</comment>
<reference evidence="5 6" key="2">
    <citation type="submission" date="2020-06" db="EMBL/GenBank/DDBJ databases">
        <title>Antribacter stalactiti gen. nov., sp. nov., a new member of the family Nacardiaceae isolated from a cave.</title>
        <authorList>
            <person name="Kim I.S."/>
        </authorList>
    </citation>
    <scope>NUCLEOTIDE SEQUENCE [LARGE SCALE GENOMIC DNA]</scope>
    <source>
        <strain evidence="5 6">YC2-7</strain>
    </source>
</reference>
<dbReference type="InterPro" id="IPR000671">
    <property type="entry name" value="Peptidase_A31"/>
</dbReference>
<evidence type="ECO:0000313" key="6">
    <source>
        <dbReference type="Proteomes" id="UP000535543"/>
    </source>
</evidence>
<dbReference type="SUPFAM" id="SSF53163">
    <property type="entry name" value="HybD-like"/>
    <property type="match status" value="1"/>
</dbReference>
<gene>
    <name evidence="5" type="ORF">FGL95_30635</name>
</gene>
<evidence type="ECO:0000313" key="5">
    <source>
        <dbReference type="EMBL" id="NMN99383.1"/>
    </source>
</evidence>
<sequence length="162" mass="16702">MKVLVAGIGNIFLCDDGFGPEVLRRMATRELPSGVRAVDFGIRGVHLAYELLDGWDGLVLVDAVPNRGAPGTLRVFEIDDPSALGHAQFDAHAMDPGAVIASLRALGGELPPTVVVGCQVGSVDEGIGLTPAVAGAVDEAVDAVFDVLGRMVAQCASESPAR</sequence>
<comment type="caution">
    <text evidence="5">The sequence shown here is derived from an EMBL/GenBank/DDBJ whole genome shotgun (WGS) entry which is preliminary data.</text>
</comment>